<keyword evidence="5" id="KW-0539">Nucleus</keyword>
<feature type="region of interest" description="Disordered" evidence="6">
    <location>
        <begin position="255"/>
        <end position="281"/>
    </location>
</feature>
<evidence type="ECO:0000256" key="1">
    <source>
        <dbReference type="ARBA" id="ARBA00004123"/>
    </source>
</evidence>
<evidence type="ECO:0000259" key="7">
    <source>
        <dbReference type="Pfam" id="PF05460"/>
    </source>
</evidence>
<gene>
    <name evidence="9" type="ORF">CINC_LOCUS45</name>
</gene>
<evidence type="ECO:0000313" key="10">
    <source>
        <dbReference type="Proteomes" id="UP001154114"/>
    </source>
</evidence>
<dbReference type="CDD" id="cd11583">
    <property type="entry name" value="Orc6_mid"/>
    <property type="match status" value="1"/>
</dbReference>
<keyword evidence="10" id="KW-1185">Reference proteome</keyword>
<evidence type="ECO:0000256" key="2">
    <source>
        <dbReference type="ARBA" id="ARBA00010840"/>
    </source>
</evidence>
<dbReference type="InterPro" id="IPR008721">
    <property type="entry name" value="ORC6_cyclin_first"/>
</dbReference>
<dbReference type="GO" id="GO:0005664">
    <property type="term" value="C:nuclear origin of replication recognition complex"/>
    <property type="evidence" value="ECO:0007669"/>
    <property type="project" value="InterPro"/>
</dbReference>
<evidence type="ECO:0000313" key="9">
    <source>
        <dbReference type="EMBL" id="CAH1286846.1"/>
    </source>
</evidence>
<reference evidence="9" key="1">
    <citation type="submission" date="2021-12" db="EMBL/GenBank/DDBJ databases">
        <authorList>
            <person name="King R."/>
        </authorList>
    </citation>
    <scope>NUCLEOTIDE SEQUENCE</scope>
</reference>
<dbReference type="Pfam" id="PF05460">
    <property type="entry name" value="ORC6"/>
    <property type="match status" value="1"/>
</dbReference>
<dbReference type="PANTHER" id="PTHR13394">
    <property type="entry name" value="ORIGIN RECOGNITION COMPLEX SUBUNIT 6"/>
    <property type="match status" value="1"/>
</dbReference>
<comment type="caution">
    <text evidence="9">The sequence shown here is derived from an EMBL/GenBank/DDBJ whole genome shotgun (WGS) entry which is preliminary data.</text>
</comment>
<dbReference type="Gene3D" id="1.10.472.10">
    <property type="entry name" value="Cyclin-like"/>
    <property type="match status" value="1"/>
</dbReference>
<proteinExistence type="inferred from homology"/>
<dbReference type="InterPro" id="IPR054113">
    <property type="entry name" value="ORC6_cyclin-like_2nd"/>
</dbReference>
<feature type="domain" description="ORC6 first cyclin-like" evidence="7">
    <location>
        <begin position="8"/>
        <end position="94"/>
    </location>
</feature>
<feature type="domain" description="ORC6 second cyclin-like" evidence="8">
    <location>
        <begin position="99"/>
        <end position="181"/>
    </location>
</feature>
<dbReference type="Proteomes" id="UP001154114">
    <property type="component" value="Unassembled WGS sequence"/>
</dbReference>
<dbReference type="OrthoDB" id="5552484at2759"/>
<evidence type="ECO:0008006" key="11">
    <source>
        <dbReference type="Google" id="ProtNLM"/>
    </source>
</evidence>
<dbReference type="AlphaFoldDB" id="A0A9P0E1C5"/>
<name>A0A9P0E1C5_CHRIL</name>
<dbReference type="Pfam" id="PF21913">
    <property type="entry name" value="ORC6_2nd"/>
    <property type="match status" value="1"/>
</dbReference>
<sequence>MATNNKTLQLMASKLGLGEEDKVLNKAAEFGRLLQAKSMAGSNLNETSKVVICLDLAATLFQAEFDIKTAIKYSGLKSSAYNNSKKVVQNLLELDSDRLTTSKLCGALQCPGVQELADRILVDYQKQAKMEVDLNLPQYVCMAVFQACRVNKVKISKSKIVEKSRLKPAQWAKLDADWTKFTDLHFATIDKKKKGRQAKTAVENVDIENMEIDVPIPEIIQEIIEPYEDWKKRMLEQAYKELKELEKADSKNLTLRKNVTPRKSPRKSVQKYSPYKSPSKTNGVRLLFPIDL</sequence>
<comment type="subcellular location">
    <subcellularLocation>
        <location evidence="1">Nucleus</location>
    </subcellularLocation>
</comment>
<dbReference type="PANTHER" id="PTHR13394:SF0">
    <property type="entry name" value="ORIGIN RECOGNITION COMPLEX SUBUNIT 6"/>
    <property type="match status" value="1"/>
</dbReference>
<keyword evidence="4" id="KW-0238">DNA-binding</keyword>
<dbReference type="GO" id="GO:0003677">
    <property type="term" value="F:DNA binding"/>
    <property type="evidence" value="ECO:0007669"/>
    <property type="project" value="UniProtKB-KW"/>
</dbReference>
<organism evidence="9 10">
    <name type="scientific">Chrysodeixis includens</name>
    <name type="common">Soybean looper</name>
    <name type="synonym">Pseudoplusia includens</name>
    <dbReference type="NCBI Taxonomy" id="689277"/>
    <lineage>
        <taxon>Eukaryota</taxon>
        <taxon>Metazoa</taxon>
        <taxon>Ecdysozoa</taxon>
        <taxon>Arthropoda</taxon>
        <taxon>Hexapoda</taxon>
        <taxon>Insecta</taxon>
        <taxon>Pterygota</taxon>
        <taxon>Neoptera</taxon>
        <taxon>Endopterygota</taxon>
        <taxon>Lepidoptera</taxon>
        <taxon>Glossata</taxon>
        <taxon>Ditrysia</taxon>
        <taxon>Noctuoidea</taxon>
        <taxon>Noctuidae</taxon>
        <taxon>Plusiinae</taxon>
        <taxon>Chrysodeixis</taxon>
    </lineage>
</organism>
<dbReference type="InterPro" id="IPR020529">
    <property type="entry name" value="ORC6_met/pln"/>
</dbReference>
<dbReference type="GO" id="GO:0006270">
    <property type="term" value="P:DNA replication initiation"/>
    <property type="evidence" value="ECO:0007669"/>
    <property type="project" value="TreeGrafter"/>
</dbReference>
<evidence type="ECO:0000256" key="6">
    <source>
        <dbReference type="SAM" id="MobiDB-lite"/>
    </source>
</evidence>
<keyword evidence="3" id="KW-0235">DNA replication</keyword>
<evidence type="ECO:0000256" key="3">
    <source>
        <dbReference type="ARBA" id="ARBA00022705"/>
    </source>
</evidence>
<accession>A0A9P0E1C5</accession>
<evidence type="ECO:0000256" key="4">
    <source>
        <dbReference type="ARBA" id="ARBA00023125"/>
    </source>
</evidence>
<evidence type="ECO:0000259" key="8">
    <source>
        <dbReference type="Pfam" id="PF21913"/>
    </source>
</evidence>
<feature type="compositionally biased region" description="Basic residues" evidence="6">
    <location>
        <begin position="259"/>
        <end position="269"/>
    </location>
</feature>
<protein>
    <recommendedName>
        <fullName evidence="11">Origin recognition complex subunit 6</fullName>
    </recommendedName>
</protein>
<dbReference type="EMBL" id="CAJCES030000005">
    <property type="protein sequence ID" value="CAH1286846.1"/>
    <property type="molecule type" value="Genomic_DNA"/>
</dbReference>
<evidence type="ECO:0000256" key="5">
    <source>
        <dbReference type="ARBA" id="ARBA00023242"/>
    </source>
</evidence>
<comment type="similarity">
    <text evidence="2">Belongs to the ORC6 family.</text>
</comment>